<feature type="region of interest" description="Disordered" evidence="1">
    <location>
        <begin position="103"/>
        <end position="154"/>
    </location>
</feature>
<gene>
    <name evidence="3" type="ORF">OHC33_007536</name>
</gene>
<feature type="region of interest" description="Disordered" evidence="1">
    <location>
        <begin position="53"/>
        <end position="87"/>
    </location>
</feature>
<comment type="caution">
    <text evidence="3">The sequence shown here is derived from an EMBL/GenBank/DDBJ whole genome shotgun (WGS) entry which is preliminary data.</text>
</comment>
<feature type="compositionally biased region" description="Pro residues" evidence="1">
    <location>
        <begin position="137"/>
        <end position="147"/>
    </location>
</feature>
<sequence>MGSEQRRTVRTVTTTRTTYGASGNRSALGYWIPLALTVTAATVGLAAWIWSEKEDSEDSSESEAEHYYATGTRPPGRPNEGGLGGAAAAAGAAGLGAAAGYSSMSGGLPPGPGPAGQQPPPPGSFQPQPPAQGGFQGPPPEQMPPPGGEAAGYFRDDQSRAMSTGVTTSQEDQGFMARMSNAVGLTRADTPVRSNNTGGGWATSARTMVEGAVNAVRGTGEGDQHFSDQEKWSEEADKPERSHSMSPRKSTGSLGGAVIGAAAGAGAVAASRSLQRQGTAQEFYSGAVEAPRRSSVSSRKRRTVAVVVSSVEKGTDGLEVDAHQSILAHLPEYLNTETTRIIVLIYSPNLHTHPLSAISRRAAERQQSAASERSQSTSSYAKINTPGANGTPSQTPGDFPMEAQNEDSQDKGILAHVDPQPMESNSSLPHHGPRDELERNLGRRASRSKDGKDDNTLERQITNPLDEEANSLFKTLYNQANALVDRDTSILPFTSREGHKHILRSIQPEIVYIQESLCGTDGSLVSELQGWVRQTVVVIGDEGGFGGLIDSDTEDEQGARKRGEGGVASGKWWSKESVTGVGRGVSVVESLHVGEDWRRRVNDEE</sequence>
<reference evidence="3 4" key="1">
    <citation type="submission" date="2022-12" db="EMBL/GenBank/DDBJ databases">
        <title>Genomic features and morphological characterization of a novel Knufia sp. strain isolated from spacecraft assembly facility.</title>
        <authorList>
            <person name="Teixeira M."/>
            <person name="Chander A.M."/>
            <person name="Stajich J.E."/>
            <person name="Venkateswaran K."/>
        </authorList>
    </citation>
    <scope>NUCLEOTIDE SEQUENCE [LARGE SCALE GENOMIC DNA]</scope>
    <source>
        <strain evidence="3 4">FJI-L2-BK-P2</strain>
    </source>
</reference>
<protein>
    <submittedName>
        <fullName evidence="3">Uncharacterized protein</fullName>
    </submittedName>
</protein>
<evidence type="ECO:0000313" key="3">
    <source>
        <dbReference type="EMBL" id="KAK5951480.1"/>
    </source>
</evidence>
<dbReference type="EMBL" id="JAKLMC020000020">
    <property type="protein sequence ID" value="KAK5951480.1"/>
    <property type="molecule type" value="Genomic_DNA"/>
</dbReference>
<name>A0AAN8EKA6_9EURO</name>
<proteinExistence type="predicted"/>
<keyword evidence="2" id="KW-1133">Transmembrane helix</keyword>
<dbReference type="Proteomes" id="UP001316803">
    <property type="component" value="Unassembled WGS sequence"/>
</dbReference>
<evidence type="ECO:0000256" key="1">
    <source>
        <dbReference type="SAM" id="MobiDB-lite"/>
    </source>
</evidence>
<keyword evidence="2" id="KW-0472">Membrane</keyword>
<dbReference type="AlphaFoldDB" id="A0AAN8EKA6"/>
<feature type="region of interest" description="Disordered" evidence="1">
    <location>
        <begin position="218"/>
        <end position="253"/>
    </location>
</feature>
<evidence type="ECO:0000313" key="4">
    <source>
        <dbReference type="Proteomes" id="UP001316803"/>
    </source>
</evidence>
<feature type="compositionally biased region" description="Low complexity" evidence="1">
    <location>
        <begin position="360"/>
        <end position="379"/>
    </location>
</feature>
<keyword evidence="2" id="KW-0812">Transmembrane</keyword>
<feature type="compositionally biased region" description="Polar residues" evidence="1">
    <location>
        <begin position="380"/>
        <end position="396"/>
    </location>
</feature>
<feature type="compositionally biased region" description="Pro residues" evidence="1">
    <location>
        <begin position="109"/>
        <end position="130"/>
    </location>
</feature>
<organism evidence="3 4">
    <name type="scientific">Knufia fluminis</name>
    <dbReference type="NCBI Taxonomy" id="191047"/>
    <lineage>
        <taxon>Eukaryota</taxon>
        <taxon>Fungi</taxon>
        <taxon>Dikarya</taxon>
        <taxon>Ascomycota</taxon>
        <taxon>Pezizomycotina</taxon>
        <taxon>Eurotiomycetes</taxon>
        <taxon>Chaetothyriomycetidae</taxon>
        <taxon>Chaetothyriales</taxon>
        <taxon>Trichomeriaceae</taxon>
        <taxon>Knufia</taxon>
    </lineage>
</organism>
<evidence type="ECO:0000256" key="2">
    <source>
        <dbReference type="SAM" id="Phobius"/>
    </source>
</evidence>
<feature type="transmembrane region" description="Helical" evidence="2">
    <location>
        <begin position="28"/>
        <end position="50"/>
    </location>
</feature>
<keyword evidence="4" id="KW-1185">Reference proteome</keyword>
<feature type="region of interest" description="Disordered" evidence="1">
    <location>
        <begin position="548"/>
        <end position="568"/>
    </location>
</feature>
<accession>A0AAN8EKA6</accession>
<feature type="region of interest" description="Disordered" evidence="1">
    <location>
        <begin position="360"/>
        <end position="463"/>
    </location>
</feature>
<feature type="compositionally biased region" description="Basic and acidic residues" evidence="1">
    <location>
        <begin position="432"/>
        <end position="457"/>
    </location>
</feature>
<feature type="compositionally biased region" description="Basic and acidic residues" evidence="1">
    <location>
        <begin position="220"/>
        <end position="243"/>
    </location>
</feature>